<accession>A0A7W8AEI1</accession>
<dbReference type="GO" id="GO:0008825">
    <property type="term" value="F:cyclopropane-fatty-acyl-phospholipid synthase activity"/>
    <property type="evidence" value="ECO:0007669"/>
    <property type="project" value="UniProtKB-EC"/>
</dbReference>
<evidence type="ECO:0000313" key="7">
    <source>
        <dbReference type="Proteomes" id="UP000568380"/>
    </source>
</evidence>
<dbReference type="CDD" id="cd02440">
    <property type="entry name" value="AdoMet_MTases"/>
    <property type="match status" value="1"/>
</dbReference>
<evidence type="ECO:0000256" key="5">
    <source>
        <dbReference type="ARBA" id="ARBA00023098"/>
    </source>
</evidence>
<dbReference type="InterPro" id="IPR003333">
    <property type="entry name" value="CMAS"/>
</dbReference>
<dbReference type="EC" id="2.1.1.79" evidence="6"/>
<keyword evidence="7" id="KW-1185">Reference proteome</keyword>
<keyword evidence="4" id="KW-0949">S-adenosyl-L-methionine</keyword>
<dbReference type="PANTHER" id="PTHR43667">
    <property type="entry name" value="CYCLOPROPANE-FATTY-ACYL-PHOSPHOLIPID SYNTHASE"/>
    <property type="match status" value="1"/>
</dbReference>
<dbReference type="Gene3D" id="3.40.50.150">
    <property type="entry name" value="Vaccinia Virus protein VP39"/>
    <property type="match status" value="1"/>
</dbReference>
<dbReference type="RefSeq" id="WP_184972862.1">
    <property type="nucleotide sequence ID" value="NZ_JACHIN010000018.1"/>
</dbReference>
<comment type="caution">
    <text evidence="6">The sequence shown here is derived from an EMBL/GenBank/DDBJ whole genome shotgun (WGS) entry which is preliminary data.</text>
</comment>
<protein>
    <submittedName>
        <fullName evidence="6">Cyclopropane-fatty-acyl-phospholipid synthase</fullName>
        <ecNumber evidence="6">2.1.1.79</ecNumber>
    </submittedName>
</protein>
<reference evidence="6 7" key="1">
    <citation type="submission" date="2020-08" db="EMBL/GenBank/DDBJ databases">
        <title>Genomic Encyclopedia of Type Strains, Phase IV (KMG-IV): sequencing the most valuable type-strain genomes for metagenomic binning, comparative biology and taxonomic classification.</title>
        <authorList>
            <person name="Goeker M."/>
        </authorList>
    </citation>
    <scope>NUCLEOTIDE SEQUENCE [LARGE SCALE GENOMIC DNA]</scope>
    <source>
        <strain evidence="6 7">DSM 45385</strain>
    </source>
</reference>
<gene>
    <name evidence="6" type="ORF">HNR40_009106</name>
</gene>
<evidence type="ECO:0000256" key="4">
    <source>
        <dbReference type="ARBA" id="ARBA00022691"/>
    </source>
</evidence>
<dbReference type="GO" id="GO:0032259">
    <property type="term" value="P:methylation"/>
    <property type="evidence" value="ECO:0007669"/>
    <property type="project" value="UniProtKB-KW"/>
</dbReference>
<dbReference type="InterPro" id="IPR050723">
    <property type="entry name" value="CFA/CMAS"/>
</dbReference>
<dbReference type="PIRSF" id="PIRSF003085">
    <property type="entry name" value="CMAS"/>
    <property type="match status" value="1"/>
</dbReference>
<organism evidence="6 7">
    <name type="scientific">Nonomuraea endophytica</name>
    <dbReference type="NCBI Taxonomy" id="714136"/>
    <lineage>
        <taxon>Bacteria</taxon>
        <taxon>Bacillati</taxon>
        <taxon>Actinomycetota</taxon>
        <taxon>Actinomycetes</taxon>
        <taxon>Streptosporangiales</taxon>
        <taxon>Streptosporangiaceae</taxon>
        <taxon>Nonomuraea</taxon>
    </lineage>
</organism>
<comment type="similarity">
    <text evidence="1">Belongs to the CFA/CMAS family.</text>
</comment>
<keyword evidence="2 6" id="KW-0489">Methyltransferase</keyword>
<dbReference type="EMBL" id="JACHIN010000018">
    <property type="protein sequence ID" value="MBB5083601.1"/>
    <property type="molecule type" value="Genomic_DNA"/>
</dbReference>
<name>A0A7W8AEI1_9ACTN</name>
<evidence type="ECO:0000256" key="2">
    <source>
        <dbReference type="ARBA" id="ARBA00022603"/>
    </source>
</evidence>
<evidence type="ECO:0000313" key="6">
    <source>
        <dbReference type="EMBL" id="MBB5083601.1"/>
    </source>
</evidence>
<evidence type="ECO:0000256" key="3">
    <source>
        <dbReference type="ARBA" id="ARBA00022679"/>
    </source>
</evidence>
<dbReference type="Pfam" id="PF02353">
    <property type="entry name" value="CMAS"/>
    <property type="match status" value="1"/>
</dbReference>
<dbReference type="InterPro" id="IPR029063">
    <property type="entry name" value="SAM-dependent_MTases_sf"/>
</dbReference>
<dbReference type="PANTHER" id="PTHR43667:SF1">
    <property type="entry name" value="CYCLOPROPANE-FATTY-ACYL-PHOSPHOLIPID SYNTHASE"/>
    <property type="match status" value="1"/>
</dbReference>
<evidence type="ECO:0000256" key="1">
    <source>
        <dbReference type="ARBA" id="ARBA00010815"/>
    </source>
</evidence>
<dbReference type="SUPFAM" id="SSF53335">
    <property type="entry name" value="S-adenosyl-L-methionine-dependent methyltransferases"/>
    <property type="match status" value="1"/>
</dbReference>
<dbReference type="GO" id="GO:0008610">
    <property type="term" value="P:lipid biosynthetic process"/>
    <property type="evidence" value="ECO:0007669"/>
    <property type="project" value="InterPro"/>
</dbReference>
<sequence length="389" mass="42935">MTTIAARAGHSIDALFGGKPPVAIRFWDGSTHGDGPALELRSPIAARYLLWSPGELGLARAYVSGHLRFDGDLTQTLRQVRAAPAFRPRPRDLLALIRLPGVLGPRPAAPAAEVRLRGRSHTRGRDRAAIAHHYDLSNAFYQLILDDSMAYSCAVFEPGDDLERAQRRKLDRICDHLRLRPGMRILDVGCGWGSLALHAARERGVAVVGVTLSAAQRQFALDRAEGLPVEIRSQDYRDLSDGPYDAICSIEMGEHVGRAGYPGYAAALHGLLRPGGRALIQQMSRDRRPGGGPFIERYIAPDMHMRPLERTTAMLAAAGFAVESTDALGHHYARTVQAWQERLHAHLREARALIGAERTRVWQLYLAGGMLAFEQGRMDVHQIVLRRGR</sequence>
<keyword evidence="5" id="KW-0443">Lipid metabolism</keyword>
<proteinExistence type="inferred from homology"/>
<dbReference type="Proteomes" id="UP000568380">
    <property type="component" value="Unassembled WGS sequence"/>
</dbReference>
<dbReference type="AlphaFoldDB" id="A0A7W8AEI1"/>
<keyword evidence="3 6" id="KW-0808">Transferase</keyword>